<dbReference type="AlphaFoldDB" id="A0A419WQL0"/>
<organism evidence="2 3">
    <name type="scientific">Halopiger aswanensis</name>
    <dbReference type="NCBI Taxonomy" id="148449"/>
    <lineage>
        <taxon>Archaea</taxon>
        <taxon>Methanobacteriati</taxon>
        <taxon>Methanobacteriota</taxon>
        <taxon>Stenosarchaea group</taxon>
        <taxon>Halobacteria</taxon>
        <taxon>Halobacteriales</taxon>
        <taxon>Natrialbaceae</taxon>
        <taxon>Halopiger</taxon>
    </lineage>
</organism>
<name>A0A419WQL0_9EURY</name>
<gene>
    <name evidence="2" type="ORF">ATJ93_0783</name>
</gene>
<proteinExistence type="predicted"/>
<keyword evidence="3" id="KW-1185">Reference proteome</keyword>
<dbReference type="InterPro" id="IPR040624">
    <property type="entry name" value="HalOD1"/>
</dbReference>
<sequence>MKGGGDSVDGTVRKTPSRAVVEAVADAEGVAPTELRPPEYEPLHAAVDPEALDSLFDERANGSPRSHGSTSFHYCGYRVTVAADSSVSLEPLEGDESE</sequence>
<protein>
    <recommendedName>
        <fullName evidence="1">Halobacterial output domain-containing protein</fullName>
    </recommendedName>
</protein>
<dbReference type="Pfam" id="PF18545">
    <property type="entry name" value="HalOD1"/>
    <property type="match status" value="1"/>
</dbReference>
<evidence type="ECO:0000313" key="3">
    <source>
        <dbReference type="Proteomes" id="UP000283805"/>
    </source>
</evidence>
<evidence type="ECO:0000313" key="2">
    <source>
        <dbReference type="EMBL" id="RKD97791.1"/>
    </source>
</evidence>
<evidence type="ECO:0000259" key="1">
    <source>
        <dbReference type="Pfam" id="PF18545"/>
    </source>
</evidence>
<feature type="domain" description="Halobacterial output" evidence="1">
    <location>
        <begin position="14"/>
        <end position="91"/>
    </location>
</feature>
<comment type="caution">
    <text evidence="2">The sequence shown here is derived from an EMBL/GenBank/DDBJ whole genome shotgun (WGS) entry which is preliminary data.</text>
</comment>
<reference evidence="2 3" key="1">
    <citation type="submission" date="2018-09" db="EMBL/GenBank/DDBJ databases">
        <title>Genomic Encyclopedia of Archaeal and Bacterial Type Strains, Phase II (KMG-II): from individual species to whole genera.</title>
        <authorList>
            <person name="Goeker M."/>
        </authorList>
    </citation>
    <scope>NUCLEOTIDE SEQUENCE [LARGE SCALE GENOMIC DNA]</scope>
    <source>
        <strain evidence="2 3">DSM 13151</strain>
    </source>
</reference>
<dbReference type="EMBL" id="RAPO01000001">
    <property type="protein sequence ID" value="RKD97791.1"/>
    <property type="molecule type" value="Genomic_DNA"/>
</dbReference>
<dbReference type="RefSeq" id="WP_120243285.1">
    <property type="nucleotide sequence ID" value="NZ_RAPO01000001.1"/>
</dbReference>
<accession>A0A419WQL0</accession>
<dbReference type="OrthoDB" id="221929at2157"/>
<dbReference type="Proteomes" id="UP000283805">
    <property type="component" value="Unassembled WGS sequence"/>
</dbReference>